<dbReference type="Proteomes" id="UP000430519">
    <property type="component" value="Unassembled WGS sequence"/>
</dbReference>
<evidence type="ECO:0000313" key="1">
    <source>
        <dbReference type="EMBL" id="MXV21548.1"/>
    </source>
</evidence>
<keyword evidence="2" id="KW-1185">Reference proteome</keyword>
<organism evidence="1 2">
    <name type="scientific">Deinococcus xianganensis</name>
    <dbReference type="NCBI Taxonomy" id="1507289"/>
    <lineage>
        <taxon>Bacteria</taxon>
        <taxon>Thermotogati</taxon>
        <taxon>Deinococcota</taxon>
        <taxon>Deinococci</taxon>
        <taxon>Deinococcales</taxon>
        <taxon>Deinococcaceae</taxon>
        <taxon>Deinococcus</taxon>
    </lineage>
</organism>
<sequence length="59" mass="6758">MTNEQRLLELLEVFEDTLTNFAEGRHTLDFHAATVRQLLQDTRALMGIQPEEPASTMRA</sequence>
<dbReference type="AlphaFoldDB" id="A0A6I4YLF1"/>
<accession>A0A6I4YLF1</accession>
<dbReference type="RefSeq" id="WP_160981868.1">
    <property type="nucleotide sequence ID" value="NZ_WVHK01000105.1"/>
</dbReference>
<dbReference type="EMBL" id="WVHK01000105">
    <property type="protein sequence ID" value="MXV21548.1"/>
    <property type="molecule type" value="Genomic_DNA"/>
</dbReference>
<name>A0A6I4YLF1_9DEIO</name>
<evidence type="ECO:0000313" key="2">
    <source>
        <dbReference type="Proteomes" id="UP000430519"/>
    </source>
</evidence>
<proteinExistence type="predicted"/>
<reference evidence="1 2" key="1">
    <citation type="submission" date="2019-11" db="EMBL/GenBank/DDBJ databases">
        <title>Genome sequence of Deinococcus xianganensis Y35, AI-2 producing algicidal bacterium, isolated from lake water.</title>
        <authorList>
            <person name="Li Y."/>
        </authorList>
    </citation>
    <scope>NUCLEOTIDE SEQUENCE [LARGE SCALE GENOMIC DNA]</scope>
    <source>
        <strain evidence="1 2">Y35</strain>
    </source>
</reference>
<comment type="caution">
    <text evidence="1">The sequence shown here is derived from an EMBL/GenBank/DDBJ whole genome shotgun (WGS) entry which is preliminary data.</text>
</comment>
<gene>
    <name evidence="1" type="ORF">GLX28_18155</name>
</gene>
<protein>
    <submittedName>
        <fullName evidence="1">Uncharacterized protein</fullName>
    </submittedName>
</protein>